<dbReference type="RefSeq" id="WP_377289218.1">
    <property type="nucleotide sequence ID" value="NZ_JBHSBM010000018.1"/>
</dbReference>
<dbReference type="Proteomes" id="UP001595850">
    <property type="component" value="Unassembled WGS sequence"/>
</dbReference>
<organism evidence="1 2">
    <name type="scientific">Planomonospora corallina</name>
    <dbReference type="NCBI Taxonomy" id="1806052"/>
    <lineage>
        <taxon>Bacteria</taxon>
        <taxon>Bacillati</taxon>
        <taxon>Actinomycetota</taxon>
        <taxon>Actinomycetes</taxon>
        <taxon>Streptosporangiales</taxon>
        <taxon>Streptosporangiaceae</taxon>
        <taxon>Planomonospora</taxon>
    </lineage>
</organism>
<evidence type="ECO:0000313" key="1">
    <source>
        <dbReference type="EMBL" id="MFC4060195.1"/>
    </source>
</evidence>
<gene>
    <name evidence="1" type="ORF">ACFOWE_17970</name>
</gene>
<proteinExistence type="predicted"/>
<name>A0ABV8IED3_9ACTN</name>
<accession>A0ABV8IED3</accession>
<evidence type="ECO:0000313" key="2">
    <source>
        <dbReference type="Proteomes" id="UP001595850"/>
    </source>
</evidence>
<comment type="caution">
    <text evidence="1">The sequence shown here is derived from an EMBL/GenBank/DDBJ whole genome shotgun (WGS) entry which is preliminary data.</text>
</comment>
<sequence length="114" mass="12248">MNRDRLVATPSADANAYLASGLAAVRAELAAEDARAAWLRAEDRKNELDGWRGSAEAAQRAARAYDEQRHALTAVQHTARRARAAALTGDPRATAAVDAELAAARADRRPRSRS</sequence>
<keyword evidence="2" id="KW-1185">Reference proteome</keyword>
<dbReference type="EMBL" id="JBHSBM010000018">
    <property type="protein sequence ID" value="MFC4060195.1"/>
    <property type="molecule type" value="Genomic_DNA"/>
</dbReference>
<reference evidence="2" key="1">
    <citation type="journal article" date="2019" name="Int. J. Syst. Evol. Microbiol.">
        <title>The Global Catalogue of Microorganisms (GCM) 10K type strain sequencing project: providing services to taxonomists for standard genome sequencing and annotation.</title>
        <authorList>
            <consortium name="The Broad Institute Genomics Platform"/>
            <consortium name="The Broad Institute Genome Sequencing Center for Infectious Disease"/>
            <person name="Wu L."/>
            <person name="Ma J."/>
        </authorList>
    </citation>
    <scope>NUCLEOTIDE SEQUENCE [LARGE SCALE GENOMIC DNA]</scope>
    <source>
        <strain evidence="2">TBRC 4489</strain>
    </source>
</reference>
<protein>
    <submittedName>
        <fullName evidence="1">Uncharacterized protein</fullName>
    </submittedName>
</protein>